<dbReference type="Proteomes" id="UP000185161">
    <property type="component" value="Chromosome"/>
</dbReference>
<dbReference type="InterPro" id="IPR013766">
    <property type="entry name" value="Thioredoxin_domain"/>
</dbReference>
<evidence type="ECO:0000313" key="8">
    <source>
        <dbReference type="EMBL" id="RSU99961.1"/>
    </source>
</evidence>
<feature type="binding site" evidence="3">
    <location>
        <position position="178"/>
    </location>
    <ligand>
        <name>Cu cation</name>
        <dbReference type="ChEBI" id="CHEBI:23378"/>
    </ligand>
</feature>
<feature type="transmembrane region" description="Helical" evidence="5">
    <location>
        <begin position="21"/>
        <end position="39"/>
    </location>
</feature>
<keyword evidence="9" id="KW-1185">Reference proteome</keyword>
<sequence length="212" mass="23229">MTIETPQSETPKPSALRRIRLLLWGVVAIAAVVSGVLWFQQRSTAPTAAEKGYASAFGGAFDMIDQNGKTVTDQTLRGKPYAIFFGFTRCPDVCPTTLSRMAALRKQLGPDGDKFNIVFVSVDPQYDKPKDIGSYVTLFNTPIIGLTGSDAQIARIVKAFKVYYAKVPVEGGDYTVDHTASVFLMDKDGQFVATIDHKESQTVALDKLKRLI</sequence>
<evidence type="ECO:0000256" key="3">
    <source>
        <dbReference type="PIRSR" id="PIRSR603782-1"/>
    </source>
</evidence>
<dbReference type="InterPro" id="IPR003782">
    <property type="entry name" value="SCO1/SenC"/>
</dbReference>
<dbReference type="KEGG" id="skr:BRX40_09430"/>
<accession>A0A1L6J9R4</accession>
<evidence type="ECO:0000313" key="9">
    <source>
        <dbReference type="Proteomes" id="UP000185161"/>
    </source>
</evidence>
<keyword evidence="5" id="KW-1133">Transmembrane helix</keyword>
<dbReference type="Proteomes" id="UP000286681">
    <property type="component" value="Unassembled WGS sequence"/>
</dbReference>
<organism evidence="7 9">
    <name type="scientific">Sphingomonas koreensis</name>
    <dbReference type="NCBI Taxonomy" id="93064"/>
    <lineage>
        <taxon>Bacteria</taxon>
        <taxon>Pseudomonadati</taxon>
        <taxon>Pseudomonadota</taxon>
        <taxon>Alphaproteobacteria</taxon>
        <taxon>Sphingomonadales</taxon>
        <taxon>Sphingomonadaceae</taxon>
        <taxon>Sphingomonas</taxon>
    </lineage>
</organism>
<name>A0A1L6J9R4_9SPHN</name>
<gene>
    <name evidence="7" type="ORF">BRX40_09430</name>
    <name evidence="8" type="ORF">CA257_18810</name>
</gene>
<dbReference type="PANTHER" id="PTHR12151">
    <property type="entry name" value="ELECTRON TRANSPORT PROTIN SCO1/SENC FAMILY MEMBER"/>
    <property type="match status" value="1"/>
</dbReference>
<dbReference type="STRING" id="93064.BRX40_09430"/>
<dbReference type="PROSITE" id="PS51352">
    <property type="entry name" value="THIOREDOXIN_2"/>
    <property type="match status" value="1"/>
</dbReference>
<protein>
    <submittedName>
        <fullName evidence="7">Electron transporter SenC</fullName>
    </submittedName>
    <submittedName>
        <fullName evidence="8">SCO family protein</fullName>
    </submittedName>
</protein>
<feature type="binding site" evidence="3">
    <location>
        <position position="94"/>
    </location>
    <ligand>
        <name>Cu cation</name>
        <dbReference type="ChEBI" id="CHEBI:23378"/>
    </ligand>
</feature>
<dbReference type="RefSeq" id="WP_066578576.1">
    <property type="nucleotide sequence ID" value="NZ_CP018820.1"/>
</dbReference>
<dbReference type="GeneID" id="44132779"/>
<dbReference type="OrthoDB" id="9790194at2"/>
<evidence type="ECO:0000256" key="4">
    <source>
        <dbReference type="PIRSR" id="PIRSR603782-2"/>
    </source>
</evidence>
<evidence type="ECO:0000313" key="10">
    <source>
        <dbReference type="Proteomes" id="UP000286681"/>
    </source>
</evidence>
<keyword evidence="4" id="KW-1015">Disulfide bond</keyword>
<dbReference type="FunFam" id="3.40.30.10:FF:000013">
    <property type="entry name" value="Blast:Protein SCO1 homolog, mitochondrial"/>
    <property type="match status" value="1"/>
</dbReference>
<dbReference type="InterPro" id="IPR036249">
    <property type="entry name" value="Thioredoxin-like_sf"/>
</dbReference>
<reference evidence="8 10" key="3">
    <citation type="submission" date="2018-07" db="EMBL/GenBank/DDBJ databases">
        <title>Genomic and Epidemiologic Investigation of an Indolent Hospital Outbreak.</title>
        <authorList>
            <person name="Johnson R.C."/>
            <person name="Deming C."/>
            <person name="Conlan S."/>
            <person name="Zellmer C.J."/>
            <person name="Michelin A.V."/>
            <person name="Lee-Lin S."/>
            <person name="Thomas P.J."/>
            <person name="Park M."/>
            <person name="Weingarten R.A."/>
            <person name="Less J."/>
            <person name="Dekker J.P."/>
            <person name="Frank K.M."/>
            <person name="Musser K.A."/>
            <person name="Mcquiston J.R."/>
            <person name="Henderson D.K."/>
            <person name="Lau A.F."/>
            <person name="Palmore T.N."/>
            <person name="Segre J.A."/>
        </authorList>
    </citation>
    <scope>NUCLEOTIDE SEQUENCE [LARGE SCALE GENOMIC DNA]</scope>
    <source>
        <strain evidence="8 10">SK-NIH.Env10_0317</strain>
    </source>
</reference>
<dbReference type="Pfam" id="PF02630">
    <property type="entry name" value="SCO1-SenC"/>
    <property type="match status" value="1"/>
</dbReference>
<dbReference type="AlphaFoldDB" id="A0A1L6J9R4"/>
<keyword evidence="2 3" id="KW-0186">Copper</keyword>
<dbReference type="CDD" id="cd02968">
    <property type="entry name" value="SCO"/>
    <property type="match status" value="1"/>
</dbReference>
<reference evidence="7" key="1">
    <citation type="submission" date="2016-12" db="EMBL/GenBank/DDBJ databases">
        <title>Whole genome sequencing of Sphingomonas koreensis.</title>
        <authorList>
            <person name="Conlan S."/>
            <person name="Thomas P.J."/>
            <person name="Mullikin J."/>
            <person name="Palmore T.N."/>
            <person name="Frank K.M."/>
            <person name="Segre J.A."/>
        </authorList>
    </citation>
    <scope>NUCLEOTIDE SEQUENCE</scope>
    <source>
        <strain evidence="7">ABOJV</strain>
    </source>
</reference>
<feature type="binding site" evidence="3">
    <location>
        <position position="90"/>
    </location>
    <ligand>
        <name>Cu cation</name>
        <dbReference type="ChEBI" id="CHEBI:23378"/>
    </ligand>
</feature>
<reference evidence="9" key="2">
    <citation type="submission" date="2016-12" db="EMBL/GenBank/DDBJ databases">
        <title>Whole genome sequencing of Sphingomonas sp. ABOJV.</title>
        <authorList>
            <person name="Conlan S."/>
            <person name="Thomas P.J."/>
            <person name="Mullikin J."/>
            <person name="Palmore T.N."/>
            <person name="Frank K.M."/>
            <person name="Segre J.A."/>
        </authorList>
    </citation>
    <scope>NUCLEOTIDE SEQUENCE [LARGE SCALE GENOMIC DNA]</scope>
    <source>
        <strain evidence="9">ABOJV</strain>
    </source>
</reference>
<keyword evidence="5" id="KW-0812">Transmembrane</keyword>
<dbReference type="GO" id="GO:0046872">
    <property type="term" value="F:metal ion binding"/>
    <property type="evidence" value="ECO:0007669"/>
    <property type="project" value="UniProtKB-KW"/>
</dbReference>
<dbReference type="PANTHER" id="PTHR12151:SF25">
    <property type="entry name" value="LINALOOL DEHYDRATASE_ISOMERASE DOMAIN-CONTAINING PROTEIN"/>
    <property type="match status" value="1"/>
</dbReference>
<dbReference type="Gene3D" id="3.40.30.10">
    <property type="entry name" value="Glutaredoxin"/>
    <property type="match status" value="1"/>
</dbReference>
<evidence type="ECO:0000256" key="1">
    <source>
        <dbReference type="ARBA" id="ARBA00010996"/>
    </source>
</evidence>
<evidence type="ECO:0000256" key="5">
    <source>
        <dbReference type="SAM" id="Phobius"/>
    </source>
</evidence>
<evidence type="ECO:0000259" key="6">
    <source>
        <dbReference type="PROSITE" id="PS51352"/>
    </source>
</evidence>
<dbReference type="EMBL" id="QQWO01000020">
    <property type="protein sequence ID" value="RSU99961.1"/>
    <property type="molecule type" value="Genomic_DNA"/>
</dbReference>
<comment type="similarity">
    <text evidence="1">Belongs to the SCO1/2 family.</text>
</comment>
<feature type="disulfide bond" description="Redox-active" evidence="4">
    <location>
        <begin position="90"/>
        <end position="94"/>
    </location>
</feature>
<keyword evidence="3" id="KW-0479">Metal-binding</keyword>
<dbReference type="SUPFAM" id="SSF52833">
    <property type="entry name" value="Thioredoxin-like"/>
    <property type="match status" value="1"/>
</dbReference>
<proteinExistence type="inferred from homology"/>
<evidence type="ECO:0000313" key="7">
    <source>
        <dbReference type="EMBL" id="APR52619.1"/>
    </source>
</evidence>
<dbReference type="EMBL" id="CP018820">
    <property type="protein sequence ID" value="APR52619.1"/>
    <property type="molecule type" value="Genomic_DNA"/>
</dbReference>
<feature type="domain" description="Thioredoxin" evidence="6">
    <location>
        <begin position="52"/>
        <end position="212"/>
    </location>
</feature>
<evidence type="ECO:0000256" key="2">
    <source>
        <dbReference type="ARBA" id="ARBA00023008"/>
    </source>
</evidence>
<keyword evidence="5" id="KW-0472">Membrane</keyword>